<dbReference type="GeneID" id="29057074"/>
<evidence type="ECO:0000313" key="2">
    <source>
        <dbReference type="Proteomes" id="UP000202181"/>
    </source>
</evidence>
<protein>
    <submittedName>
        <fullName evidence="1">Uncharacterized protein</fullName>
    </submittedName>
</protein>
<sequence>MQINRTVAKTKEVLYVVVDGTENQFDAVIDEDHVLHIAYPEKEVTRPHQRVMDKLITKAKARDGIKSHVLHTGYVLQQGQSEILIAAMPSERTCLV</sequence>
<dbReference type="OrthoDB" id="27638at10239"/>
<evidence type="ECO:0000313" key="1">
    <source>
        <dbReference type="EMBL" id="ANZ48137.1"/>
    </source>
</evidence>
<dbReference type="RefSeq" id="YP_009290742.1">
    <property type="nucleotide sequence ID" value="NC_031107.2"/>
</dbReference>
<accession>A0A1B2IA41</accession>
<reference evidence="1" key="1">
    <citation type="submission" date="2016-06" db="EMBL/GenBank/DDBJ databases">
        <authorList>
            <person name="Berg J.A."/>
            <person name="Hyde J.R."/>
            <person name="Breakwell D.P."/>
            <person name="Hope S."/>
            <person name="Grose J.H."/>
        </authorList>
    </citation>
    <scope>NUCLEOTIDE SEQUENCE [LARGE SCALE GENOMIC DNA]</scope>
</reference>
<organism evidence="1 2">
    <name type="scientific">Erwinia phage vB_EamM_Asesino</name>
    <dbReference type="NCBI Taxonomy" id="1883370"/>
    <lineage>
        <taxon>Viruses</taxon>
        <taxon>Duplodnaviria</taxon>
        <taxon>Heunggongvirae</taxon>
        <taxon>Uroviricota</taxon>
        <taxon>Caudoviricetes</taxon>
        <taxon>Chimalliviridae</taxon>
        <taxon>Erskinevirus</taxon>
        <taxon>Erskinevirus asesino</taxon>
    </lineage>
</organism>
<name>A0A1B2IA41_9CAUD</name>
<keyword evidence="2" id="KW-1185">Reference proteome</keyword>
<dbReference type="EMBL" id="KX397364">
    <property type="protein sequence ID" value="ANZ48137.1"/>
    <property type="molecule type" value="Genomic_DNA"/>
</dbReference>
<gene>
    <name evidence="1" type="ORF">ASESINO_124</name>
</gene>
<dbReference type="KEGG" id="vg:29057074"/>
<proteinExistence type="predicted"/>
<dbReference type="Proteomes" id="UP000202181">
    <property type="component" value="Segment"/>
</dbReference>